<accession>A0A8D9LT63</accession>
<reference evidence="2 3" key="1">
    <citation type="submission" date="2021-07" db="EMBL/GenBank/DDBJ databases">
        <authorList>
            <consortium name="Genoscope - CEA"/>
            <person name="William W."/>
        </authorList>
    </citation>
    <scope>NUCLEOTIDE SEQUENCE [LARGE SCALE GENOMIC DNA]</scope>
</reference>
<proteinExistence type="predicted"/>
<sequence>RCNILDQGEEPSIDCGKWRMIGLKRSRKQKTTRSRKKNRREAAIYNRQE</sequence>
<dbReference type="AlphaFoldDB" id="A0A8D9LT63"/>
<feature type="non-terminal residue" evidence="2">
    <location>
        <position position="1"/>
    </location>
</feature>
<gene>
    <name evidence="2" type="ORF">BRAPAZ1V2_A01P00130.2</name>
</gene>
<feature type="region of interest" description="Disordered" evidence="1">
    <location>
        <begin position="24"/>
        <end position="49"/>
    </location>
</feature>
<dbReference type="EMBL" id="LS974617">
    <property type="protein sequence ID" value="CAG7885937.1"/>
    <property type="molecule type" value="Genomic_DNA"/>
</dbReference>
<evidence type="ECO:0000256" key="1">
    <source>
        <dbReference type="SAM" id="MobiDB-lite"/>
    </source>
</evidence>
<dbReference type="Proteomes" id="UP000694005">
    <property type="component" value="Chromosome A01"/>
</dbReference>
<protein>
    <submittedName>
        <fullName evidence="2">Uncharacterized protein</fullName>
    </submittedName>
</protein>
<feature type="non-terminal residue" evidence="2">
    <location>
        <position position="49"/>
    </location>
</feature>
<evidence type="ECO:0000313" key="2">
    <source>
        <dbReference type="EMBL" id="CAG7885937.1"/>
    </source>
</evidence>
<feature type="compositionally biased region" description="Basic residues" evidence="1">
    <location>
        <begin position="24"/>
        <end position="39"/>
    </location>
</feature>
<evidence type="ECO:0000313" key="3">
    <source>
        <dbReference type="Proteomes" id="UP000694005"/>
    </source>
</evidence>
<name>A0A8D9LT63_BRACM</name>
<dbReference type="Gramene" id="A01p00130.2_BraZ1">
    <property type="protein sequence ID" value="A01p00130.2_BraZ1.CDS.1"/>
    <property type="gene ID" value="A01g00130.2_BraZ1"/>
</dbReference>
<organism evidence="2 3">
    <name type="scientific">Brassica campestris</name>
    <name type="common">Field mustard</name>
    <dbReference type="NCBI Taxonomy" id="3711"/>
    <lineage>
        <taxon>Eukaryota</taxon>
        <taxon>Viridiplantae</taxon>
        <taxon>Streptophyta</taxon>
        <taxon>Embryophyta</taxon>
        <taxon>Tracheophyta</taxon>
        <taxon>Spermatophyta</taxon>
        <taxon>Magnoliopsida</taxon>
        <taxon>eudicotyledons</taxon>
        <taxon>Gunneridae</taxon>
        <taxon>Pentapetalae</taxon>
        <taxon>rosids</taxon>
        <taxon>malvids</taxon>
        <taxon>Brassicales</taxon>
        <taxon>Brassicaceae</taxon>
        <taxon>Brassiceae</taxon>
        <taxon>Brassica</taxon>
    </lineage>
</organism>